<gene>
    <name evidence="2" type="ORF">UFOVP54_23</name>
</gene>
<feature type="compositionally biased region" description="Polar residues" evidence="1">
    <location>
        <begin position="213"/>
        <end position="241"/>
    </location>
</feature>
<protein>
    <submittedName>
        <fullName evidence="2">Uncharacterized protein</fullName>
    </submittedName>
</protein>
<proteinExistence type="predicted"/>
<evidence type="ECO:0000256" key="1">
    <source>
        <dbReference type="SAM" id="MobiDB-lite"/>
    </source>
</evidence>
<name>A0A6J5KXP2_9CAUD</name>
<feature type="region of interest" description="Disordered" evidence="1">
    <location>
        <begin position="213"/>
        <end position="258"/>
    </location>
</feature>
<reference evidence="2" key="1">
    <citation type="submission" date="2020-04" db="EMBL/GenBank/DDBJ databases">
        <authorList>
            <person name="Chiriac C."/>
            <person name="Salcher M."/>
            <person name="Ghai R."/>
            <person name="Kavagutti S V."/>
        </authorList>
    </citation>
    <scope>NUCLEOTIDE SEQUENCE</scope>
</reference>
<organism evidence="2">
    <name type="scientific">uncultured Caudovirales phage</name>
    <dbReference type="NCBI Taxonomy" id="2100421"/>
    <lineage>
        <taxon>Viruses</taxon>
        <taxon>Duplodnaviria</taxon>
        <taxon>Heunggongvirae</taxon>
        <taxon>Uroviricota</taxon>
        <taxon>Caudoviricetes</taxon>
        <taxon>Peduoviridae</taxon>
        <taxon>Maltschvirus</taxon>
        <taxon>Maltschvirus maltsch</taxon>
    </lineage>
</organism>
<evidence type="ECO:0000313" key="2">
    <source>
        <dbReference type="EMBL" id="CAB4124719.1"/>
    </source>
</evidence>
<sequence length="527" mass="57975">MANNGLITLHTDLTSLKYGSMPFGGDKPYVTKDIGEAPSSQVGLELQSRIDDTSRIAQMLVDKPGIKYLLHEAELQQIGVGQRIKKAQQGGKSLVGAVLQQAGSTLLTTAKIAASTLAQVPVNGTGTHFLKGFRTDTYLQPSGPGNISAFASFFGAGGVEGAPYALRGEIVPGVHETELSPSTSDYSPYSTTEDQVATNTTKGFNNVSNADTTYSQSSQSFYDPTTESLTSAGQSTFTNVVSDEATPRKKQEEEPDEFSNISTYLDREKKLPTFNKNVTKEYRLRLGDQGAAISDEKQAARKKSEYWFMSDTTNPTGSLEVDRINALAPNNGKVTGEREGRDLVKFRFHILTADGKEKVLYFRAYLDSFADNYSGQWNPVKYLGRAEDFQIYSGFQRKISLSFKIAAATRVEMKPLYQKMIWLASATAPTYADEGQFMRGTITKITVGDYIYELPGVLNSVNYTWNTEYPWEIAMLEPEGKQGDPEMQELPMVMDCSIDFTPIHTFTPTTGLNKFITAGTTPANTYI</sequence>
<accession>A0A6J5KXP2</accession>
<dbReference type="EMBL" id="LR796188">
    <property type="protein sequence ID" value="CAB4124719.1"/>
    <property type="molecule type" value="Genomic_DNA"/>
</dbReference>